<proteinExistence type="predicted"/>
<gene>
    <name evidence="1" type="ORF">KSS94_03630</name>
</gene>
<accession>A0ABX8N8Z6</accession>
<evidence type="ECO:0000313" key="2">
    <source>
        <dbReference type="Proteomes" id="UP001046350"/>
    </source>
</evidence>
<dbReference type="EMBL" id="CP077076">
    <property type="protein sequence ID" value="QXH52241.1"/>
    <property type="molecule type" value="Genomic_DNA"/>
</dbReference>
<protein>
    <submittedName>
        <fullName evidence="1">Uncharacterized protein</fullName>
    </submittedName>
</protein>
<dbReference type="Proteomes" id="UP001046350">
    <property type="component" value="Chromosome"/>
</dbReference>
<sequence length="82" mass="9340">MSELYLMGYTLAAAFLLDWLCRSTTLRATLYLVLMAVSITRCSQLGERQVLQLDGGQWGLLFALAGQRLLFKRSRYSRSKCD</sequence>
<keyword evidence="2" id="KW-1185">Reference proteome</keyword>
<evidence type="ECO:0000313" key="1">
    <source>
        <dbReference type="EMBL" id="QXH52241.1"/>
    </source>
</evidence>
<name>A0ABX8N8Z6_9PSED</name>
<reference evidence="1" key="1">
    <citation type="journal article" date="2021" name="Microorganisms">
        <title>The Ever-Expanding Pseudomonas Genus: Description of 43 New Species and Partition of the Pseudomonas putida Group.</title>
        <authorList>
            <person name="Girard L."/>
            <person name="Lood C."/>
            <person name="Hofte M."/>
            <person name="Vandamme P."/>
            <person name="Rokni-Zadeh H."/>
            <person name="van Noort V."/>
            <person name="Lavigne R."/>
            <person name="De Mot R."/>
        </authorList>
    </citation>
    <scope>NUCLEOTIDE SEQUENCE</scope>
    <source>
        <strain evidence="1">COW40</strain>
    </source>
</reference>
<organism evidence="1 2">
    <name type="scientific">Pseudomonas fakonensis</name>
    <dbReference type="NCBI Taxonomy" id="2842355"/>
    <lineage>
        <taxon>Bacteria</taxon>
        <taxon>Pseudomonadati</taxon>
        <taxon>Pseudomonadota</taxon>
        <taxon>Gammaproteobacteria</taxon>
        <taxon>Pseudomonadales</taxon>
        <taxon>Pseudomonadaceae</taxon>
        <taxon>Pseudomonas</taxon>
    </lineage>
</organism>
<dbReference type="RefSeq" id="WP_217841699.1">
    <property type="nucleotide sequence ID" value="NZ_CP077076.1"/>
</dbReference>